<dbReference type="AlphaFoldDB" id="A2EZA6"/>
<feature type="compositionally biased region" description="Low complexity" evidence="2">
    <location>
        <begin position="75"/>
        <end position="87"/>
    </location>
</feature>
<dbReference type="KEGG" id="tva:4759822"/>
<keyword evidence="4" id="KW-1185">Reference proteome</keyword>
<feature type="coiled-coil region" evidence="1">
    <location>
        <begin position="172"/>
        <end position="214"/>
    </location>
</feature>
<feature type="compositionally biased region" description="Basic and acidic residues" evidence="2">
    <location>
        <begin position="50"/>
        <end position="60"/>
    </location>
</feature>
<reference evidence="3" key="2">
    <citation type="journal article" date="2007" name="Science">
        <title>Draft genome sequence of the sexually transmitted pathogen Trichomonas vaginalis.</title>
        <authorList>
            <person name="Carlton J.M."/>
            <person name="Hirt R.P."/>
            <person name="Silva J.C."/>
            <person name="Delcher A.L."/>
            <person name="Schatz M."/>
            <person name="Zhao Q."/>
            <person name="Wortman J.R."/>
            <person name="Bidwell S.L."/>
            <person name="Alsmark U.C.M."/>
            <person name="Besteiro S."/>
            <person name="Sicheritz-Ponten T."/>
            <person name="Noel C.J."/>
            <person name="Dacks J.B."/>
            <person name="Foster P.G."/>
            <person name="Simillion C."/>
            <person name="Van de Peer Y."/>
            <person name="Miranda-Saavedra D."/>
            <person name="Barton G.J."/>
            <person name="Westrop G.D."/>
            <person name="Mueller S."/>
            <person name="Dessi D."/>
            <person name="Fiori P.L."/>
            <person name="Ren Q."/>
            <person name="Paulsen I."/>
            <person name="Zhang H."/>
            <person name="Bastida-Corcuera F.D."/>
            <person name="Simoes-Barbosa A."/>
            <person name="Brown M.T."/>
            <person name="Hayes R.D."/>
            <person name="Mukherjee M."/>
            <person name="Okumura C.Y."/>
            <person name="Schneider R."/>
            <person name="Smith A.J."/>
            <person name="Vanacova S."/>
            <person name="Villalvazo M."/>
            <person name="Haas B.J."/>
            <person name="Pertea M."/>
            <person name="Feldblyum T.V."/>
            <person name="Utterback T.R."/>
            <person name="Shu C.L."/>
            <person name="Osoegawa K."/>
            <person name="de Jong P.J."/>
            <person name="Hrdy I."/>
            <person name="Horvathova L."/>
            <person name="Zubacova Z."/>
            <person name="Dolezal P."/>
            <person name="Malik S.B."/>
            <person name="Logsdon J.M. Jr."/>
            <person name="Henze K."/>
            <person name="Gupta A."/>
            <person name="Wang C.C."/>
            <person name="Dunne R.L."/>
            <person name="Upcroft J.A."/>
            <person name="Upcroft P."/>
            <person name="White O."/>
            <person name="Salzberg S.L."/>
            <person name="Tang P."/>
            <person name="Chiu C.-H."/>
            <person name="Lee Y.-S."/>
            <person name="Embley T.M."/>
            <person name="Coombs G.H."/>
            <person name="Mottram J.C."/>
            <person name="Tachezy J."/>
            <person name="Fraser-Liggett C.M."/>
            <person name="Johnson P.J."/>
        </authorList>
    </citation>
    <scope>NUCLEOTIDE SEQUENCE [LARGE SCALE GENOMIC DNA]</scope>
    <source>
        <strain evidence="3">G3</strain>
    </source>
</reference>
<feature type="compositionally biased region" description="Polar residues" evidence="2">
    <location>
        <begin position="16"/>
        <end position="49"/>
    </location>
</feature>
<proteinExistence type="predicted"/>
<accession>A2EZA6</accession>
<keyword evidence="1" id="KW-0175">Coiled coil</keyword>
<dbReference type="VEuPathDB" id="TrichDB:TVAGG3_0136380"/>
<dbReference type="RefSeq" id="XP_001314471.1">
    <property type="nucleotide sequence ID" value="XM_001314449.1"/>
</dbReference>
<dbReference type="VEuPathDB" id="TrichDB:TVAG_217240"/>
<feature type="region of interest" description="Disordered" evidence="2">
    <location>
        <begin position="16"/>
        <end position="108"/>
    </location>
</feature>
<reference evidence="3" key="1">
    <citation type="submission" date="2006-10" db="EMBL/GenBank/DDBJ databases">
        <authorList>
            <person name="Amadeo P."/>
            <person name="Zhao Q."/>
            <person name="Wortman J."/>
            <person name="Fraser-Liggett C."/>
            <person name="Carlton J."/>
        </authorList>
    </citation>
    <scope>NUCLEOTIDE SEQUENCE</scope>
    <source>
        <strain evidence="3">G3</strain>
    </source>
</reference>
<protein>
    <submittedName>
        <fullName evidence="3">Uncharacterized protein</fullName>
    </submittedName>
</protein>
<dbReference type="Proteomes" id="UP000001542">
    <property type="component" value="Unassembled WGS sequence"/>
</dbReference>
<organism evidence="3 4">
    <name type="scientific">Trichomonas vaginalis (strain ATCC PRA-98 / G3)</name>
    <dbReference type="NCBI Taxonomy" id="412133"/>
    <lineage>
        <taxon>Eukaryota</taxon>
        <taxon>Metamonada</taxon>
        <taxon>Parabasalia</taxon>
        <taxon>Trichomonadida</taxon>
        <taxon>Trichomonadidae</taxon>
        <taxon>Trichomonas</taxon>
    </lineage>
</organism>
<evidence type="ECO:0000313" key="3">
    <source>
        <dbReference type="EMBL" id="EAY01987.1"/>
    </source>
</evidence>
<gene>
    <name evidence="3" type="ORF">TVAG_217240</name>
</gene>
<name>A2EZA6_TRIV3</name>
<evidence type="ECO:0000256" key="1">
    <source>
        <dbReference type="SAM" id="Coils"/>
    </source>
</evidence>
<evidence type="ECO:0000256" key="2">
    <source>
        <dbReference type="SAM" id="MobiDB-lite"/>
    </source>
</evidence>
<dbReference type="EMBL" id="DS113550">
    <property type="protein sequence ID" value="EAY01987.1"/>
    <property type="molecule type" value="Genomic_DNA"/>
</dbReference>
<sequence length="303" mass="34961">MDFLRNIYRKFAHSSITTEENNTSKTGSNSFSTPTKSKTQNLFVENPPSTERRKYGDFSCRRPSRRPTVTPEQFKSSIESPSLSKSIRPTPKKVEVPETTPSIPNFEKSPIKSEISENYNMLIPDQVSKEGQIEKSAAITILSKFSKNIDSIANDQTNIYYSFCQKLDLYNRRKVKRLKKEMENQVEVYSQNQIEEAKNSLQALQNENDKWMSYKNQDDFHSGQFSEKYIPDQIESPILNLDVCKSIIIQQDYLDKQMRVSESKIDECKENAEKLASILHQISSVRVDPVKVVSNSFAMNQRK</sequence>
<evidence type="ECO:0000313" key="4">
    <source>
        <dbReference type="Proteomes" id="UP000001542"/>
    </source>
</evidence>
<dbReference type="InParanoid" id="A2EZA6"/>